<keyword evidence="3" id="KW-1185">Reference proteome</keyword>
<sequence length="221" mass="25115">MAKESSNTASSANKADENLISNADGNGLAFMGVQARESGVSGDAVGVDKIRDLLFGNQMQDYDRRFSKLEERFLQRFKDVESEAKRNLEMYESNAKKQVESLAAQLRNEKDARAEADKEIDRNLREQNQALEKQVRALSDQLSELEREVADRINRSDQLLREEIKQKNESMQMLMEKMFSDLSNVKTDRNLLAGLFVEVAKCLNQDPVGSKSNSERSWKVS</sequence>
<evidence type="ECO:0000256" key="1">
    <source>
        <dbReference type="SAM" id="Coils"/>
    </source>
</evidence>
<dbReference type="AlphaFoldDB" id="A0A271KD69"/>
<dbReference type="EMBL" id="NPKH01000024">
    <property type="protein sequence ID" value="PAP93701.1"/>
    <property type="molecule type" value="Genomic_DNA"/>
</dbReference>
<evidence type="ECO:0000313" key="2">
    <source>
        <dbReference type="EMBL" id="PAP93701.1"/>
    </source>
</evidence>
<feature type="coiled-coil region" evidence="1">
    <location>
        <begin position="74"/>
        <end position="162"/>
    </location>
</feature>
<dbReference type="RefSeq" id="WP_095520020.1">
    <property type="nucleotide sequence ID" value="NZ_NPKH01000024.1"/>
</dbReference>
<evidence type="ECO:0000313" key="3">
    <source>
        <dbReference type="Proteomes" id="UP000215931"/>
    </source>
</evidence>
<proteinExistence type="predicted"/>
<accession>A0A271KD69</accession>
<protein>
    <submittedName>
        <fullName evidence="2">Uncharacterized protein</fullName>
    </submittedName>
</protein>
<dbReference type="OrthoDB" id="5623405at2"/>
<comment type="caution">
    <text evidence="2">The sequence shown here is derived from an EMBL/GenBank/DDBJ whole genome shotgun (WGS) entry which is preliminary data.</text>
</comment>
<reference evidence="2 3" key="1">
    <citation type="submission" date="2017-08" db="EMBL/GenBank/DDBJ databases">
        <title>Mesorhizobium wenxinae sp. nov., a novel rhizobial species isolated from root nodules of chickpea (Cicer arietinum L.).</title>
        <authorList>
            <person name="Zhang J."/>
        </authorList>
    </citation>
    <scope>NUCLEOTIDE SEQUENCE [LARGE SCALE GENOMIC DNA]</scope>
    <source>
        <strain evidence="3">WYCCWR 10019</strain>
    </source>
</reference>
<dbReference type="Proteomes" id="UP000215931">
    <property type="component" value="Unassembled WGS sequence"/>
</dbReference>
<keyword evidence="1" id="KW-0175">Coiled coil</keyword>
<organism evidence="2 3">
    <name type="scientific">Mesorhizobium wenxiniae</name>
    <dbReference type="NCBI Taxonomy" id="2014805"/>
    <lineage>
        <taxon>Bacteria</taxon>
        <taxon>Pseudomonadati</taxon>
        <taxon>Pseudomonadota</taxon>
        <taxon>Alphaproteobacteria</taxon>
        <taxon>Hyphomicrobiales</taxon>
        <taxon>Phyllobacteriaceae</taxon>
        <taxon>Mesorhizobium</taxon>
    </lineage>
</organism>
<gene>
    <name evidence="2" type="ORF">CIT31_19745</name>
</gene>
<name>A0A271KD69_9HYPH</name>